<evidence type="ECO:0000313" key="3">
    <source>
        <dbReference type="Proteomes" id="UP001375240"/>
    </source>
</evidence>
<dbReference type="AlphaFoldDB" id="A0AAV9UGJ0"/>
<keyword evidence="1" id="KW-0732">Signal</keyword>
<evidence type="ECO:0000313" key="2">
    <source>
        <dbReference type="EMBL" id="KAK6340797.1"/>
    </source>
</evidence>
<reference evidence="2 3" key="1">
    <citation type="submission" date="2019-10" db="EMBL/GenBank/DDBJ databases">
        <authorList>
            <person name="Palmer J.M."/>
        </authorList>
    </citation>
    <scope>NUCLEOTIDE SEQUENCE [LARGE SCALE GENOMIC DNA]</scope>
    <source>
        <strain evidence="2 3">TWF696</strain>
    </source>
</reference>
<comment type="caution">
    <text evidence="2">The sequence shown here is derived from an EMBL/GenBank/DDBJ whole genome shotgun (WGS) entry which is preliminary data.</text>
</comment>
<dbReference type="EMBL" id="JAVHNQ010000008">
    <property type="protein sequence ID" value="KAK6340797.1"/>
    <property type="molecule type" value="Genomic_DNA"/>
</dbReference>
<dbReference type="Proteomes" id="UP001375240">
    <property type="component" value="Unassembled WGS sequence"/>
</dbReference>
<evidence type="ECO:0000256" key="1">
    <source>
        <dbReference type="SAM" id="SignalP"/>
    </source>
</evidence>
<keyword evidence="3" id="KW-1185">Reference proteome</keyword>
<accession>A0AAV9UGJ0</accession>
<sequence>MVAYKKSAASAILLGAAAVAAQNGTATVNADFTAFNSEPTGTATLNPDITAQGTATLNPDITAILGPDATMTYTTIIQSLCPTGLVDVPYTIYQGCPYGHPCVKPDIPYGWVVKTQYCAHGCGAGPTYVPVTECPWATPTPPPTNPNNWHKDEIVCPGTVPNEITTYTHYWKTPCPSDNAKPTPPPYYPEPPVTPPKQPPVCPGPNCPPQPPKPACEGPYCPDVVTHPAPPPAKPSAPCNTTVPPPPMYTGAGVKVAASGALGFIVIAAAAFL</sequence>
<proteinExistence type="predicted"/>
<name>A0AAV9UGJ0_9PEZI</name>
<feature type="chain" id="PRO_5043821712" evidence="1">
    <location>
        <begin position="22"/>
        <end position="273"/>
    </location>
</feature>
<gene>
    <name evidence="2" type="ORF">TWF696_009116</name>
</gene>
<feature type="signal peptide" evidence="1">
    <location>
        <begin position="1"/>
        <end position="21"/>
    </location>
</feature>
<protein>
    <submittedName>
        <fullName evidence="2">Uncharacterized protein</fullName>
    </submittedName>
</protein>
<organism evidence="2 3">
    <name type="scientific">Orbilia brochopaga</name>
    <dbReference type="NCBI Taxonomy" id="3140254"/>
    <lineage>
        <taxon>Eukaryota</taxon>
        <taxon>Fungi</taxon>
        <taxon>Dikarya</taxon>
        <taxon>Ascomycota</taxon>
        <taxon>Pezizomycotina</taxon>
        <taxon>Orbiliomycetes</taxon>
        <taxon>Orbiliales</taxon>
        <taxon>Orbiliaceae</taxon>
        <taxon>Orbilia</taxon>
    </lineage>
</organism>